<dbReference type="InterPro" id="IPR002478">
    <property type="entry name" value="PUA"/>
</dbReference>
<evidence type="ECO:0000256" key="3">
    <source>
        <dbReference type="ARBA" id="ARBA00032388"/>
    </source>
</evidence>
<keyword evidence="6" id="KW-1185">Reference proteome</keyword>
<evidence type="ECO:0000259" key="4">
    <source>
        <dbReference type="SMART" id="SM00359"/>
    </source>
</evidence>
<proteinExistence type="predicted"/>
<dbReference type="AlphaFoldDB" id="A0AAW0HB96"/>
<comment type="function">
    <text evidence="1">Required for proper 34S pre-rRNA processing and 60S ribosome subunit assembly.</text>
</comment>
<evidence type="ECO:0000313" key="6">
    <source>
        <dbReference type="Proteomes" id="UP001488838"/>
    </source>
</evidence>
<dbReference type="SUPFAM" id="SSF88802">
    <property type="entry name" value="Pre-PUA domain"/>
    <property type="match status" value="1"/>
</dbReference>
<dbReference type="CDD" id="cd21151">
    <property type="entry name" value="PUA_Nip7-like"/>
    <property type="match status" value="1"/>
</dbReference>
<comment type="caution">
    <text evidence="5">The sequence shown here is derived from an EMBL/GenBank/DDBJ whole genome shotgun (WGS) entry which is preliminary data.</text>
</comment>
<dbReference type="InterPro" id="IPR015947">
    <property type="entry name" value="PUA-like_sf"/>
</dbReference>
<dbReference type="SMART" id="SM00359">
    <property type="entry name" value="PUA"/>
    <property type="match status" value="1"/>
</dbReference>
<accession>A0AAW0HB96</accession>
<dbReference type="Gene3D" id="2.30.130.10">
    <property type="entry name" value="PUA domain"/>
    <property type="match status" value="1"/>
</dbReference>
<dbReference type="InterPro" id="IPR036974">
    <property type="entry name" value="PUA_sf"/>
</dbReference>
<dbReference type="SUPFAM" id="SSF88697">
    <property type="entry name" value="PUA domain-like"/>
    <property type="match status" value="1"/>
</dbReference>
<name>A0AAW0HB96_MYOGA</name>
<dbReference type="PROSITE" id="PS50890">
    <property type="entry name" value="PUA"/>
    <property type="match status" value="1"/>
</dbReference>
<organism evidence="5 6">
    <name type="scientific">Myodes glareolus</name>
    <name type="common">Bank vole</name>
    <name type="synonym">Clethrionomys glareolus</name>
    <dbReference type="NCBI Taxonomy" id="447135"/>
    <lineage>
        <taxon>Eukaryota</taxon>
        <taxon>Metazoa</taxon>
        <taxon>Chordata</taxon>
        <taxon>Craniata</taxon>
        <taxon>Vertebrata</taxon>
        <taxon>Euteleostomi</taxon>
        <taxon>Mammalia</taxon>
        <taxon>Eutheria</taxon>
        <taxon>Euarchontoglires</taxon>
        <taxon>Glires</taxon>
        <taxon>Rodentia</taxon>
        <taxon>Myomorpha</taxon>
        <taxon>Muroidea</taxon>
        <taxon>Cricetidae</taxon>
        <taxon>Arvicolinae</taxon>
        <taxon>Myodes</taxon>
    </lineage>
</organism>
<evidence type="ECO:0000313" key="5">
    <source>
        <dbReference type="EMBL" id="KAK7799616.1"/>
    </source>
</evidence>
<feature type="domain" description="PUA" evidence="4">
    <location>
        <begin position="46"/>
        <end position="121"/>
    </location>
</feature>
<reference evidence="5 6" key="1">
    <citation type="journal article" date="2023" name="bioRxiv">
        <title>Conserved and derived expression patterns and positive selection on dental genes reveal complex evolutionary context of ever-growing rodent molars.</title>
        <authorList>
            <person name="Calamari Z.T."/>
            <person name="Song A."/>
            <person name="Cohen E."/>
            <person name="Akter M."/>
            <person name="Roy R.D."/>
            <person name="Hallikas O."/>
            <person name="Christensen M.M."/>
            <person name="Li P."/>
            <person name="Marangoni P."/>
            <person name="Jernvall J."/>
            <person name="Klein O.D."/>
        </authorList>
    </citation>
    <scope>NUCLEOTIDE SEQUENCE [LARGE SCALE GENOMIC DNA]</scope>
    <source>
        <strain evidence="5">V071</strain>
    </source>
</reference>
<evidence type="ECO:0000256" key="1">
    <source>
        <dbReference type="ARBA" id="ARBA00004087"/>
    </source>
</evidence>
<dbReference type="EMBL" id="JBBHLL010000601">
    <property type="protein sequence ID" value="KAK7799616.1"/>
    <property type="molecule type" value="Genomic_DNA"/>
</dbReference>
<dbReference type="Proteomes" id="UP001488838">
    <property type="component" value="Unassembled WGS sequence"/>
</dbReference>
<protein>
    <recommendedName>
        <fullName evidence="2">60S ribosome subunit biogenesis protein NIP7 homolog</fullName>
    </recommendedName>
    <alternativeName>
        <fullName evidence="3">Nucleolar pre-rRNA processing protein NIP7</fullName>
    </alternativeName>
</protein>
<dbReference type="Gene3D" id="3.10.450.220">
    <property type="match status" value="1"/>
</dbReference>
<sequence length="141" mass="15988">MILKLDANISREKLVFLKMCFGKFNKTPKFWLLVTALDYLAPFAKYKVCIKPGAEQSFLYGNYVLKSGLDRIIENTSQYQGVVVYSMVDIPLGFGVAAKSTQDCKKWTPWILCDFIKKTLGNIASLRDIDLGWSSQELFAV</sequence>
<dbReference type="GO" id="GO:0003723">
    <property type="term" value="F:RNA binding"/>
    <property type="evidence" value="ECO:0007669"/>
    <property type="project" value="InterPro"/>
</dbReference>
<evidence type="ECO:0000256" key="2">
    <source>
        <dbReference type="ARBA" id="ARBA00018162"/>
    </source>
</evidence>
<gene>
    <name evidence="5" type="ORF">U0070_016248</name>
</gene>
<dbReference type="InterPro" id="IPR005155">
    <property type="entry name" value="UPF0113_PUA"/>
</dbReference>
<dbReference type="Pfam" id="PF03657">
    <property type="entry name" value="UPF0113"/>
    <property type="match status" value="1"/>
</dbReference>